<accession>A0A0E2Z3J9</accession>
<keyword evidence="5 9" id="KW-0697">Rotamase</keyword>
<evidence type="ECO:0000256" key="9">
    <source>
        <dbReference type="PROSITE-ProRule" id="PRU00277"/>
    </source>
</evidence>
<evidence type="ECO:0000313" key="13">
    <source>
        <dbReference type="Proteomes" id="UP000028839"/>
    </source>
</evidence>
<evidence type="ECO:0000256" key="10">
    <source>
        <dbReference type="RuleBase" id="RU003915"/>
    </source>
</evidence>
<dbReference type="SUPFAM" id="SSF54534">
    <property type="entry name" value="FKBP-like"/>
    <property type="match status" value="1"/>
</dbReference>
<sequence>MQVADKKVVYIHYTLKNQEGAVLDSSSQKTPLAYIHGLGNIIPGLEKALAGKSEGDKLNVSIEPKDAYGERNETLLQTVPRDAFQDVEELEEGMQFQAQTPNGPQLITVAEIETDQVLVDANHPLAGETLDFDVEVVDVRNATEEELEHGHAHGAGGHQHA</sequence>
<dbReference type="GO" id="GO:0005737">
    <property type="term" value="C:cytoplasm"/>
    <property type="evidence" value="ECO:0007669"/>
    <property type="project" value="UniProtKB-SubCell"/>
</dbReference>
<keyword evidence="6" id="KW-0143">Chaperone</keyword>
<comment type="catalytic activity">
    <reaction evidence="1 9 10">
        <text>[protein]-peptidylproline (omega=180) = [protein]-peptidylproline (omega=0)</text>
        <dbReference type="Rhea" id="RHEA:16237"/>
        <dbReference type="Rhea" id="RHEA-COMP:10747"/>
        <dbReference type="Rhea" id="RHEA-COMP:10748"/>
        <dbReference type="ChEBI" id="CHEBI:83833"/>
        <dbReference type="ChEBI" id="CHEBI:83834"/>
        <dbReference type="EC" id="5.2.1.8"/>
    </reaction>
</comment>
<evidence type="ECO:0000256" key="1">
    <source>
        <dbReference type="ARBA" id="ARBA00000971"/>
    </source>
</evidence>
<comment type="similarity">
    <text evidence="3 10">Belongs to the FKBP-type PPIase family.</text>
</comment>
<dbReference type="AlphaFoldDB" id="A0A0E2Z3J9"/>
<dbReference type="InterPro" id="IPR001179">
    <property type="entry name" value="PPIase_FKBP_dom"/>
</dbReference>
<evidence type="ECO:0000313" key="12">
    <source>
        <dbReference type="EMBL" id="KFI20094.1"/>
    </source>
</evidence>
<evidence type="ECO:0000256" key="2">
    <source>
        <dbReference type="ARBA" id="ARBA00004496"/>
    </source>
</evidence>
<evidence type="ECO:0000256" key="8">
    <source>
        <dbReference type="ARBA" id="ARBA00037071"/>
    </source>
</evidence>
<proteinExistence type="inferred from homology"/>
<evidence type="ECO:0000256" key="5">
    <source>
        <dbReference type="ARBA" id="ARBA00023110"/>
    </source>
</evidence>
<comment type="caution">
    <text evidence="12">The sequence shown here is derived from an EMBL/GenBank/DDBJ whole genome shotgun (WGS) entry which is preliminary data.</text>
</comment>
<dbReference type="Pfam" id="PF00254">
    <property type="entry name" value="FKBP_C"/>
    <property type="match status" value="1"/>
</dbReference>
<dbReference type="HOGENOM" id="CLU_098197_1_0_6"/>
<dbReference type="Gene3D" id="3.10.50.40">
    <property type="match status" value="1"/>
</dbReference>
<dbReference type="EMBL" id="JPGN01000029">
    <property type="protein sequence ID" value="KFI20094.1"/>
    <property type="molecule type" value="Genomic_DNA"/>
</dbReference>
<evidence type="ECO:0000256" key="7">
    <source>
        <dbReference type="ARBA" id="ARBA00023235"/>
    </source>
</evidence>
<evidence type="ECO:0000256" key="6">
    <source>
        <dbReference type="ARBA" id="ARBA00023186"/>
    </source>
</evidence>
<keyword evidence="4" id="KW-0963">Cytoplasm</keyword>
<dbReference type="EC" id="5.2.1.8" evidence="10"/>
<dbReference type="PANTHER" id="PTHR47861">
    <property type="entry name" value="FKBP-TYPE PEPTIDYL-PROLYL CIS-TRANS ISOMERASE SLYD"/>
    <property type="match status" value="1"/>
</dbReference>
<dbReference type="GO" id="GO:0003755">
    <property type="term" value="F:peptidyl-prolyl cis-trans isomerase activity"/>
    <property type="evidence" value="ECO:0007669"/>
    <property type="project" value="UniProtKB-UniRule"/>
</dbReference>
<evidence type="ECO:0000256" key="3">
    <source>
        <dbReference type="ARBA" id="ARBA00006577"/>
    </source>
</evidence>
<name>A0A0E2Z3J9_9GAMM</name>
<dbReference type="GO" id="GO:0042026">
    <property type="term" value="P:protein refolding"/>
    <property type="evidence" value="ECO:0007669"/>
    <property type="project" value="UniProtKB-ARBA"/>
</dbReference>
<gene>
    <name evidence="12" type="ORF">IB75_05595</name>
</gene>
<dbReference type="PANTHER" id="PTHR47861:SF3">
    <property type="entry name" value="FKBP-TYPE PEPTIDYL-PROLYL CIS-TRANS ISOMERASE SLYD"/>
    <property type="match status" value="1"/>
</dbReference>
<feature type="domain" description="PPIase FKBP-type" evidence="11">
    <location>
        <begin position="6"/>
        <end position="83"/>
    </location>
</feature>
<dbReference type="OrthoDB" id="9808891at2"/>
<dbReference type="PROSITE" id="PS50059">
    <property type="entry name" value="FKBP_PPIASE"/>
    <property type="match status" value="1"/>
</dbReference>
<keyword evidence="7 9" id="KW-0413">Isomerase</keyword>
<evidence type="ECO:0000259" key="11">
    <source>
        <dbReference type="PROSITE" id="PS50059"/>
    </source>
</evidence>
<evidence type="ECO:0000256" key="4">
    <source>
        <dbReference type="ARBA" id="ARBA00022490"/>
    </source>
</evidence>
<dbReference type="InterPro" id="IPR046357">
    <property type="entry name" value="PPIase_dom_sf"/>
</dbReference>
<organism evidence="12 13">
    <name type="scientific">Nitrosococcus oceani C-27</name>
    <dbReference type="NCBI Taxonomy" id="314279"/>
    <lineage>
        <taxon>Bacteria</taxon>
        <taxon>Pseudomonadati</taxon>
        <taxon>Pseudomonadota</taxon>
        <taxon>Gammaproteobacteria</taxon>
        <taxon>Chromatiales</taxon>
        <taxon>Chromatiaceae</taxon>
        <taxon>Nitrosococcus</taxon>
    </lineage>
</organism>
<dbReference type="Proteomes" id="UP000028839">
    <property type="component" value="Unassembled WGS sequence"/>
</dbReference>
<comment type="function">
    <text evidence="8">Also involved in hydrogenase metallocenter assembly, probably by participating in the nickel insertion step. This function in hydrogenase biosynthesis requires chaperone activity and the presence of the metal-binding domain, but not PPIase activity.</text>
</comment>
<protein>
    <recommendedName>
        <fullName evidence="10">Peptidyl-prolyl cis-trans isomerase</fullName>
        <ecNumber evidence="10">5.2.1.8</ecNumber>
    </recommendedName>
</protein>
<comment type="subcellular location">
    <subcellularLocation>
        <location evidence="2">Cytoplasm</location>
    </subcellularLocation>
</comment>
<reference evidence="12 13" key="1">
    <citation type="submission" date="2014-07" db="EMBL/GenBank/DDBJ databases">
        <title>Comparative analysis of Nitrosococcus oceani genome inventories of strains from Pacific and Atlantic gyres.</title>
        <authorList>
            <person name="Lim C.K."/>
            <person name="Wang L."/>
            <person name="Sayavedra-Soto L.A."/>
            <person name="Klotz M.G."/>
        </authorList>
    </citation>
    <scope>NUCLEOTIDE SEQUENCE [LARGE SCALE GENOMIC DNA]</scope>
    <source>
        <strain evidence="12 13">C-27</strain>
    </source>
</reference>